<dbReference type="GO" id="GO:0008270">
    <property type="term" value="F:zinc ion binding"/>
    <property type="evidence" value="ECO:0007669"/>
    <property type="project" value="InterPro"/>
</dbReference>
<dbReference type="GO" id="GO:0009253">
    <property type="term" value="P:peptidoglycan catabolic process"/>
    <property type="evidence" value="ECO:0007669"/>
    <property type="project" value="InterPro"/>
</dbReference>
<evidence type="ECO:0000256" key="2">
    <source>
        <dbReference type="ARBA" id="ARBA00011245"/>
    </source>
</evidence>
<feature type="signal peptide" evidence="9">
    <location>
        <begin position="1"/>
        <end position="18"/>
    </location>
</feature>
<dbReference type="FunFam" id="3.40.80.10:FF:000001">
    <property type="entry name" value="Peptidoglycan recognition protein 1"/>
    <property type="match status" value="1"/>
</dbReference>
<dbReference type="OrthoDB" id="10001926at2759"/>
<evidence type="ECO:0000256" key="7">
    <source>
        <dbReference type="PIRNR" id="PIRNR037945"/>
    </source>
</evidence>
<dbReference type="AlphaFoldDB" id="D1KRK9"/>
<feature type="domain" description="N-acetylmuramoyl-L-alanine amidase" evidence="10">
    <location>
        <begin position="42"/>
        <end position="180"/>
    </location>
</feature>
<dbReference type="SMART" id="SM00644">
    <property type="entry name" value="Ami_2"/>
    <property type="match status" value="1"/>
</dbReference>
<dbReference type="PANTHER" id="PTHR11022:SF77">
    <property type="entry name" value="PEPTIDOGLYCAN-RECOGNITION PROTEIN LB"/>
    <property type="match status" value="1"/>
</dbReference>
<keyword evidence="4 9" id="KW-0732">Signal</keyword>
<dbReference type="GO" id="GO:0045087">
    <property type="term" value="P:innate immune response"/>
    <property type="evidence" value="ECO:0007669"/>
    <property type="project" value="UniProtKB-KW"/>
</dbReference>
<dbReference type="SMART" id="SM00701">
    <property type="entry name" value="PGRP"/>
    <property type="match status" value="1"/>
</dbReference>
<evidence type="ECO:0000256" key="6">
    <source>
        <dbReference type="ARBA" id="ARBA00023157"/>
    </source>
</evidence>
<feature type="chain" id="PRO_5038283535" description="Peptidoglycan-recognition protein" evidence="9">
    <location>
        <begin position="19"/>
        <end position="196"/>
    </location>
</feature>
<comment type="similarity">
    <text evidence="1 7">Belongs to the N-acetylmuramoyl-L-alanine amidase 2 family.</text>
</comment>
<dbReference type="SMR" id="D1KRK9"/>
<evidence type="ECO:0000313" key="14">
    <source>
        <dbReference type="Proteomes" id="UP000791440"/>
    </source>
</evidence>
<keyword evidence="3 7" id="KW-0399">Innate immunity</keyword>
<comment type="subunit">
    <text evidence="2">Monomer.</text>
</comment>
<keyword evidence="6" id="KW-1015">Disulfide bond</keyword>
<dbReference type="CDD" id="cd06583">
    <property type="entry name" value="PGRP"/>
    <property type="match status" value="1"/>
</dbReference>
<dbReference type="Proteomes" id="UP000791440">
    <property type="component" value="Unassembled WGS sequence"/>
</dbReference>
<dbReference type="Gene3D" id="3.40.80.10">
    <property type="entry name" value="Peptidoglycan recognition protein-like"/>
    <property type="match status" value="1"/>
</dbReference>
<dbReference type="EMBL" id="JH668337">
    <property type="protein sequence ID" value="KAG6446809.1"/>
    <property type="molecule type" value="Genomic_DNA"/>
</dbReference>
<dbReference type="EMBL" id="JH668337">
    <property type="protein sequence ID" value="KAG6446808.1"/>
    <property type="molecule type" value="Genomic_DNA"/>
</dbReference>
<dbReference type="Pfam" id="PF01510">
    <property type="entry name" value="Amidase_2"/>
    <property type="match status" value="1"/>
</dbReference>
<dbReference type="InterPro" id="IPR002502">
    <property type="entry name" value="Amidase_domain"/>
</dbReference>
<dbReference type="SUPFAM" id="SSF55846">
    <property type="entry name" value="N-acetylmuramoyl-L-alanine amidase-like"/>
    <property type="match status" value="1"/>
</dbReference>
<sequence>MASFALIVILSVIGFISAYPSPEGYSSAFNFPFVTKEQWGGREARTSTPLNHPVQFVVIHHSYIPGVCLSRDECARSMRSMQNFHMNSNGWSDIGYNFAVGGEGSVYEGRGWDAVGAHAAGYNSNSIGIVLIGDFVSNLPPAVQMQTTQELIAAGVRLGYIRPNYMLIGHRQVSATECPGTRLFNEITNWNNFVRI</sequence>
<evidence type="ECO:0000256" key="9">
    <source>
        <dbReference type="SAM" id="SignalP"/>
    </source>
</evidence>
<reference evidence="13" key="3">
    <citation type="submission" date="2020-12" db="EMBL/GenBank/DDBJ databases">
        <authorList>
            <person name="Kanost M."/>
        </authorList>
    </citation>
    <scope>NUCLEOTIDE SEQUENCE</scope>
</reference>
<gene>
    <name evidence="12" type="primary">PGRP2</name>
    <name evidence="13" type="ORF">O3G_MSEX004633</name>
</gene>
<dbReference type="EMBL" id="JH668337">
    <property type="protein sequence ID" value="KAG6446811.1"/>
    <property type="molecule type" value="Genomic_DNA"/>
</dbReference>
<evidence type="ECO:0000313" key="13">
    <source>
        <dbReference type="EMBL" id="KAG6446808.1"/>
    </source>
</evidence>
<accession>D1KRK9</accession>
<name>D1KRK9_MANSE</name>
<dbReference type="PIRSF" id="PIRSF037945">
    <property type="entry name" value="PGRPs"/>
    <property type="match status" value="1"/>
</dbReference>
<feature type="domain" description="Peptidoglycan recognition protein family" evidence="11">
    <location>
        <begin position="31"/>
        <end position="174"/>
    </location>
</feature>
<dbReference type="InterPro" id="IPR015510">
    <property type="entry name" value="PGRP"/>
</dbReference>
<feature type="disulfide bond" evidence="8">
    <location>
        <begin position="68"/>
        <end position="74"/>
    </location>
</feature>
<dbReference type="EMBL" id="GQ293365">
    <property type="protein sequence ID" value="ACX49764.1"/>
    <property type="molecule type" value="mRNA"/>
</dbReference>
<dbReference type="InterPro" id="IPR017331">
    <property type="entry name" value="Peptidoglycan_recognition"/>
</dbReference>
<keyword evidence="5 7" id="KW-0391">Immunity</keyword>
<protein>
    <recommendedName>
        <fullName evidence="7">Peptidoglycan-recognition protein</fullName>
    </recommendedName>
</protein>
<evidence type="ECO:0000313" key="12">
    <source>
        <dbReference type="EMBL" id="ACX49764.1"/>
    </source>
</evidence>
<evidence type="ECO:0000259" key="11">
    <source>
        <dbReference type="SMART" id="SM00701"/>
    </source>
</evidence>
<keyword evidence="14" id="KW-1185">Reference proteome</keyword>
<dbReference type="PANTHER" id="PTHR11022">
    <property type="entry name" value="PEPTIDOGLYCAN RECOGNITION PROTEIN"/>
    <property type="match status" value="1"/>
</dbReference>
<dbReference type="EMBL" id="JH668337">
    <property type="protein sequence ID" value="KAG6446810.1"/>
    <property type="molecule type" value="Genomic_DNA"/>
</dbReference>
<reference evidence="12" key="1">
    <citation type="journal article" date="2009" name="Insect Mol. Biol.">
        <title>Pyrosequencing the Manduca sexta larval midgut transcriptome: messages for digestion, detoxification and defence.</title>
        <authorList>
            <person name="Pauchet Y."/>
            <person name="Wilkinson P."/>
            <person name="Vogel H."/>
            <person name="Nelson D.R."/>
            <person name="Reynolds S.E."/>
            <person name="Heckel D.G."/>
            <person name="Ffrench-Constant R.H."/>
        </authorList>
    </citation>
    <scope>NUCLEOTIDE SEQUENCE</scope>
    <source>
        <tissue evidence="12">Midgut</tissue>
    </source>
</reference>
<proteinExistence type="evidence at transcript level"/>
<dbReference type="InterPro" id="IPR036505">
    <property type="entry name" value="Amidase/PGRP_sf"/>
</dbReference>
<dbReference type="InterPro" id="IPR006619">
    <property type="entry name" value="PGRP_domain_met/bac"/>
</dbReference>
<evidence type="ECO:0000256" key="4">
    <source>
        <dbReference type="ARBA" id="ARBA00022729"/>
    </source>
</evidence>
<evidence type="ECO:0000256" key="5">
    <source>
        <dbReference type="ARBA" id="ARBA00022859"/>
    </source>
</evidence>
<evidence type="ECO:0000256" key="8">
    <source>
        <dbReference type="PIRSR" id="PIRSR037945-1"/>
    </source>
</evidence>
<dbReference type="GO" id="GO:0008745">
    <property type="term" value="F:N-acetylmuramoyl-L-alanine amidase activity"/>
    <property type="evidence" value="ECO:0007669"/>
    <property type="project" value="InterPro"/>
</dbReference>
<organism evidence="12">
    <name type="scientific">Manduca sexta</name>
    <name type="common">Tobacco hawkmoth</name>
    <name type="synonym">Tobacco hornworm</name>
    <dbReference type="NCBI Taxonomy" id="7130"/>
    <lineage>
        <taxon>Eukaryota</taxon>
        <taxon>Metazoa</taxon>
        <taxon>Ecdysozoa</taxon>
        <taxon>Arthropoda</taxon>
        <taxon>Hexapoda</taxon>
        <taxon>Insecta</taxon>
        <taxon>Pterygota</taxon>
        <taxon>Neoptera</taxon>
        <taxon>Endopterygota</taxon>
        <taxon>Lepidoptera</taxon>
        <taxon>Glossata</taxon>
        <taxon>Ditrysia</taxon>
        <taxon>Bombycoidea</taxon>
        <taxon>Sphingidae</taxon>
        <taxon>Sphinginae</taxon>
        <taxon>Sphingini</taxon>
        <taxon>Manduca</taxon>
    </lineage>
</organism>
<evidence type="ECO:0000259" key="10">
    <source>
        <dbReference type="SMART" id="SM00644"/>
    </source>
</evidence>
<reference evidence="13" key="2">
    <citation type="journal article" date="2016" name="Insect Biochem. Mol. Biol.">
        <title>Multifaceted biological insights from a draft genome sequence of the tobacco hornworm moth, Manduca sexta.</title>
        <authorList>
            <person name="Kanost M.R."/>
            <person name="Arrese E.L."/>
            <person name="Cao X."/>
            <person name="Chen Y.R."/>
            <person name="Chellapilla S."/>
            <person name="Goldsmith M.R."/>
            <person name="Grosse-Wilde E."/>
            <person name="Heckel D.G."/>
            <person name="Herndon N."/>
            <person name="Jiang H."/>
            <person name="Papanicolaou A."/>
            <person name="Qu J."/>
            <person name="Soulages J.L."/>
            <person name="Vogel H."/>
            <person name="Walters J."/>
            <person name="Waterhouse R.M."/>
            <person name="Ahn S.J."/>
            <person name="Almeida F.C."/>
            <person name="An C."/>
            <person name="Aqrawi P."/>
            <person name="Bretschneider A."/>
            <person name="Bryant W.B."/>
            <person name="Bucks S."/>
            <person name="Chao H."/>
            <person name="Chevignon G."/>
            <person name="Christen J.M."/>
            <person name="Clarke D.F."/>
            <person name="Dittmer N.T."/>
            <person name="Ferguson L.C.F."/>
            <person name="Garavelou S."/>
            <person name="Gordon K.H.J."/>
            <person name="Gunaratna R.T."/>
            <person name="Han Y."/>
            <person name="Hauser F."/>
            <person name="He Y."/>
            <person name="Heidel-Fischer H."/>
            <person name="Hirsh A."/>
            <person name="Hu Y."/>
            <person name="Jiang H."/>
            <person name="Kalra D."/>
            <person name="Klinner C."/>
            <person name="Konig C."/>
            <person name="Kovar C."/>
            <person name="Kroll A.R."/>
            <person name="Kuwar S.S."/>
            <person name="Lee S.L."/>
            <person name="Lehman R."/>
            <person name="Li K."/>
            <person name="Li Z."/>
            <person name="Liang H."/>
            <person name="Lovelace S."/>
            <person name="Lu Z."/>
            <person name="Mansfield J.H."/>
            <person name="McCulloch K.J."/>
            <person name="Mathew T."/>
            <person name="Morton B."/>
            <person name="Muzny D.M."/>
            <person name="Neunemann D."/>
            <person name="Ongeri F."/>
            <person name="Pauchet Y."/>
            <person name="Pu L.L."/>
            <person name="Pyrousis I."/>
            <person name="Rao X.J."/>
            <person name="Redding A."/>
            <person name="Roesel C."/>
            <person name="Sanchez-Gracia A."/>
            <person name="Schaack S."/>
            <person name="Shukla A."/>
            <person name="Tetreau G."/>
            <person name="Wang Y."/>
            <person name="Xiong G.H."/>
            <person name="Traut W."/>
            <person name="Walsh T.K."/>
            <person name="Worley K.C."/>
            <person name="Wu D."/>
            <person name="Wu W."/>
            <person name="Wu Y.Q."/>
            <person name="Zhang X."/>
            <person name="Zou Z."/>
            <person name="Zucker H."/>
            <person name="Briscoe A.D."/>
            <person name="Burmester T."/>
            <person name="Clem R.J."/>
            <person name="Feyereisen R."/>
            <person name="Grimmelikhuijzen C.J.P."/>
            <person name="Hamodrakas S.J."/>
            <person name="Hansson B.S."/>
            <person name="Huguet E."/>
            <person name="Jermiin L.S."/>
            <person name="Lan Q."/>
            <person name="Lehman H.K."/>
            <person name="Lorenzen M."/>
            <person name="Merzendorfer H."/>
            <person name="Michalopoulos I."/>
            <person name="Morton D.B."/>
            <person name="Muthukrishnan S."/>
            <person name="Oakeshott J.G."/>
            <person name="Palmer W."/>
            <person name="Park Y."/>
            <person name="Passarelli A.L."/>
            <person name="Rozas J."/>
            <person name="Schwartz L.M."/>
            <person name="Smith W."/>
            <person name="Southgate A."/>
            <person name="Vilcinskas A."/>
            <person name="Vogt R."/>
            <person name="Wang P."/>
            <person name="Werren J."/>
            <person name="Yu X.Q."/>
            <person name="Zhou J.J."/>
            <person name="Brown S.J."/>
            <person name="Scherer S.E."/>
            <person name="Richards S."/>
            <person name="Blissard G.W."/>
        </authorList>
    </citation>
    <scope>NUCLEOTIDE SEQUENCE</scope>
</reference>
<evidence type="ECO:0000256" key="1">
    <source>
        <dbReference type="ARBA" id="ARBA00007553"/>
    </source>
</evidence>
<dbReference type="GO" id="GO:0042834">
    <property type="term" value="F:peptidoglycan binding"/>
    <property type="evidence" value="ECO:0007669"/>
    <property type="project" value="InterPro"/>
</dbReference>
<evidence type="ECO:0000256" key="3">
    <source>
        <dbReference type="ARBA" id="ARBA00022588"/>
    </source>
</evidence>